<protein>
    <submittedName>
        <fullName evidence="3">Uncharacterized protein</fullName>
    </submittedName>
</protein>
<dbReference type="VEuPathDB" id="VectorBase:HLOH_065067"/>
<dbReference type="CDD" id="cd05233">
    <property type="entry name" value="SDR_c"/>
    <property type="match status" value="1"/>
</dbReference>
<evidence type="ECO:0000256" key="2">
    <source>
        <dbReference type="ARBA" id="ARBA00023002"/>
    </source>
</evidence>
<dbReference type="EMBL" id="JABSTR010000005">
    <property type="protein sequence ID" value="KAH9370092.1"/>
    <property type="molecule type" value="Genomic_DNA"/>
</dbReference>
<dbReference type="InterPro" id="IPR020904">
    <property type="entry name" value="Sc_DH/Rdtase_CS"/>
</dbReference>
<dbReference type="Gene3D" id="3.40.50.720">
    <property type="entry name" value="NAD(P)-binding Rossmann-like Domain"/>
    <property type="match status" value="1"/>
</dbReference>
<gene>
    <name evidence="3" type="ORF">HPB48_011259</name>
</gene>
<dbReference type="InterPro" id="IPR002347">
    <property type="entry name" value="SDR_fam"/>
</dbReference>
<dbReference type="PRINTS" id="PR00081">
    <property type="entry name" value="GDHRDH"/>
</dbReference>
<reference evidence="3 4" key="1">
    <citation type="journal article" date="2020" name="Cell">
        <title>Large-Scale Comparative Analyses of Tick Genomes Elucidate Their Genetic Diversity and Vector Capacities.</title>
        <authorList>
            <consortium name="Tick Genome and Microbiome Consortium (TIGMIC)"/>
            <person name="Jia N."/>
            <person name="Wang J."/>
            <person name="Shi W."/>
            <person name="Du L."/>
            <person name="Sun Y."/>
            <person name="Zhan W."/>
            <person name="Jiang J.F."/>
            <person name="Wang Q."/>
            <person name="Zhang B."/>
            <person name="Ji P."/>
            <person name="Bell-Sakyi L."/>
            <person name="Cui X.M."/>
            <person name="Yuan T.T."/>
            <person name="Jiang B.G."/>
            <person name="Yang W.F."/>
            <person name="Lam T.T."/>
            <person name="Chang Q.C."/>
            <person name="Ding S.J."/>
            <person name="Wang X.J."/>
            <person name="Zhu J.G."/>
            <person name="Ruan X.D."/>
            <person name="Zhao L."/>
            <person name="Wei J.T."/>
            <person name="Ye R.Z."/>
            <person name="Que T.C."/>
            <person name="Du C.H."/>
            <person name="Zhou Y.H."/>
            <person name="Cheng J.X."/>
            <person name="Dai P.F."/>
            <person name="Guo W.B."/>
            <person name="Han X.H."/>
            <person name="Huang E.J."/>
            <person name="Li L.F."/>
            <person name="Wei W."/>
            <person name="Gao Y.C."/>
            <person name="Liu J.Z."/>
            <person name="Shao H.Z."/>
            <person name="Wang X."/>
            <person name="Wang C.C."/>
            <person name="Yang T.C."/>
            <person name="Huo Q.B."/>
            <person name="Li W."/>
            <person name="Chen H.Y."/>
            <person name="Chen S.E."/>
            <person name="Zhou L.G."/>
            <person name="Ni X.B."/>
            <person name="Tian J.H."/>
            <person name="Sheng Y."/>
            <person name="Liu T."/>
            <person name="Pan Y.S."/>
            <person name="Xia L.Y."/>
            <person name="Li J."/>
            <person name="Zhao F."/>
            <person name="Cao W.C."/>
        </authorList>
    </citation>
    <scope>NUCLEOTIDE SEQUENCE [LARGE SCALE GENOMIC DNA]</scope>
    <source>
        <strain evidence="3">HaeL-2018</strain>
    </source>
</reference>
<dbReference type="Pfam" id="PF13561">
    <property type="entry name" value="adh_short_C2"/>
    <property type="match status" value="1"/>
</dbReference>
<dbReference type="FunFam" id="3.40.50.720:FF:000084">
    <property type="entry name" value="Short-chain dehydrogenase reductase"/>
    <property type="match status" value="1"/>
</dbReference>
<organism evidence="3 4">
    <name type="scientific">Haemaphysalis longicornis</name>
    <name type="common">Bush tick</name>
    <dbReference type="NCBI Taxonomy" id="44386"/>
    <lineage>
        <taxon>Eukaryota</taxon>
        <taxon>Metazoa</taxon>
        <taxon>Ecdysozoa</taxon>
        <taxon>Arthropoda</taxon>
        <taxon>Chelicerata</taxon>
        <taxon>Arachnida</taxon>
        <taxon>Acari</taxon>
        <taxon>Parasitiformes</taxon>
        <taxon>Ixodida</taxon>
        <taxon>Ixodoidea</taxon>
        <taxon>Ixodidae</taxon>
        <taxon>Haemaphysalinae</taxon>
        <taxon>Haemaphysalis</taxon>
    </lineage>
</organism>
<dbReference type="PANTHER" id="PTHR24321">
    <property type="entry name" value="DEHYDROGENASES, SHORT CHAIN"/>
    <property type="match status" value="1"/>
</dbReference>
<keyword evidence="4" id="KW-1185">Reference proteome</keyword>
<dbReference type="PROSITE" id="PS00061">
    <property type="entry name" value="ADH_SHORT"/>
    <property type="match status" value="1"/>
</dbReference>
<dbReference type="SUPFAM" id="SSF51735">
    <property type="entry name" value="NAD(P)-binding Rossmann-fold domains"/>
    <property type="match status" value="1"/>
</dbReference>
<dbReference type="PANTHER" id="PTHR24321:SF8">
    <property type="entry name" value="ESTRADIOL 17-BETA-DEHYDROGENASE 8-RELATED"/>
    <property type="match status" value="1"/>
</dbReference>
<dbReference type="Proteomes" id="UP000821853">
    <property type="component" value="Chromosome 3"/>
</dbReference>
<dbReference type="AlphaFoldDB" id="A0A9J6G6M0"/>
<dbReference type="PRINTS" id="PR00080">
    <property type="entry name" value="SDRFAMILY"/>
</dbReference>
<sequence>MAELLDALASVKKSSCPGPDDITYTTLSHLGPPGHQAIHIDVGSPESVRTVFDNIQSHSGEPLSIVVNCAGILPLPTPFVELDVEEFDRVMKVNLRGTFLVMQAAAQRMQRDKVTDGRIVNMSSILARTSQPGEVAYSASKAAVTALTRTVAVELASSGIRVTAVAPSMTHTPMVTKAFSADRMATLATGIPMGRAAQPSEVAAVVAFLCGAESSFVTGSTFDVSGGL</sequence>
<evidence type="ECO:0000313" key="4">
    <source>
        <dbReference type="Proteomes" id="UP000821853"/>
    </source>
</evidence>
<dbReference type="InterPro" id="IPR036291">
    <property type="entry name" value="NAD(P)-bd_dom_sf"/>
</dbReference>
<evidence type="ECO:0000256" key="1">
    <source>
        <dbReference type="ARBA" id="ARBA00006484"/>
    </source>
</evidence>
<accession>A0A9J6G6M0</accession>
<comment type="caution">
    <text evidence="3">The sequence shown here is derived from an EMBL/GenBank/DDBJ whole genome shotgun (WGS) entry which is preliminary data.</text>
</comment>
<comment type="similarity">
    <text evidence="1">Belongs to the short-chain dehydrogenases/reductases (SDR) family.</text>
</comment>
<proteinExistence type="inferred from homology"/>
<dbReference type="OrthoDB" id="8123394at2759"/>
<name>A0A9J6G6M0_HAELO</name>
<dbReference type="OMA" id="SAWYWGR"/>
<dbReference type="GO" id="GO:0016491">
    <property type="term" value="F:oxidoreductase activity"/>
    <property type="evidence" value="ECO:0007669"/>
    <property type="project" value="UniProtKB-KW"/>
</dbReference>
<keyword evidence="2" id="KW-0560">Oxidoreductase</keyword>
<evidence type="ECO:0000313" key="3">
    <source>
        <dbReference type="EMBL" id="KAH9370092.1"/>
    </source>
</evidence>